<gene>
    <name evidence="2" type="ORF">FOVG_13445</name>
</gene>
<reference evidence="2" key="2">
    <citation type="submission" date="2012-05" db="EMBL/GenBank/DDBJ databases">
        <title>Annotation of the Genome Sequence of Fusarium oxysporum HDV247.</title>
        <authorList>
            <consortium name="The Broad Institute Genomics Platform"/>
            <person name="Ma L.-J."/>
            <person name="Corby-Kistler H."/>
            <person name="Broz K."/>
            <person name="Gale L.R."/>
            <person name="Jonkers W."/>
            <person name="O'Donnell K."/>
            <person name="Ploetz R."/>
            <person name="Steinberg C."/>
            <person name="Schwartz D.C."/>
            <person name="VanEtten H."/>
            <person name="Zhou S."/>
            <person name="Young S.K."/>
            <person name="Zeng Q."/>
            <person name="Gargeya S."/>
            <person name="Fitzgerald M."/>
            <person name="Abouelleil A."/>
            <person name="Alvarado L."/>
            <person name="Chapman S.B."/>
            <person name="Gainer-Dewar J."/>
            <person name="Goldberg J."/>
            <person name="Griggs A."/>
            <person name="Gujja S."/>
            <person name="Hansen M."/>
            <person name="Howarth C."/>
            <person name="Imamovic A."/>
            <person name="Ireland A."/>
            <person name="Larimer J."/>
            <person name="McCowan C."/>
            <person name="Murphy C."/>
            <person name="Pearson M."/>
            <person name="Poon T.W."/>
            <person name="Priest M."/>
            <person name="Roberts A."/>
            <person name="Saif S."/>
            <person name="Shea T."/>
            <person name="Sykes S."/>
            <person name="Wortman J."/>
            <person name="Nusbaum C."/>
            <person name="Birren B."/>
        </authorList>
    </citation>
    <scope>NUCLEOTIDE SEQUENCE</scope>
    <source>
        <strain evidence="2">HDV247</strain>
    </source>
</reference>
<dbReference type="AlphaFoldDB" id="W9P5X3"/>
<accession>W9P5X3</accession>
<dbReference type="InterPro" id="IPR010730">
    <property type="entry name" value="HET"/>
</dbReference>
<dbReference type="HOGENOM" id="CLU_059213_0_0_1"/>
<proteinExistence type="predicted"/>
<dbReference type="PANTHER" id="PTHR33112:SF10">
    <property type="entry name" value="TOL"/>
    <property type="match status" value="1"/>
</dbReference>
<dbReference type="Pfam" id="PF06985">
    <property type="entry name" value="HET"/>
    <property type="match status" value="1"/>
</dbReference>
<feature type="domain" description="Heterokaryon incompatibility" evidence="1">
    <location>
        <begin position="198"/>
        <end position="298"/>
    </location>
</feature>
<sequence length="361" mass="40682">MSTPTSPSSALAPPTTFLSVQDGTLCEFCRDDELIQPIRTRALSDLIQSSRYCELGARWLRALEHSRQNRNVRGQVAALRQHPLEQDVDDVTLVFLSSQERPKVAWPHIGHVWAALDTIDIDDAKDINLKPLPGSDQGETTWKLVREWLDRCDKHHKDCKHKKTSAWKPTRLMYVCNTLAALQVRLVESQDIPDGAEYLTLSHCQGAGSTLQLTRSNIEAFKSSIPVDELSRVFIDACNTAKRLSHEYLWIDALCIIQDDPADWQHEVGCMASTYGNSWLNVSADGHDEAVHGLFCPSDKRAGRPWYPVYIHRERGDGFPSNYYISEYHNWWERISDFGVESRSLGSPGACFIAKGTVSGT</sequence>
<dbReference type="Proteomes" id="UP000030751">
    <property type="component" value="Unassembled WGS sequence"/>
</dbReference>
<evidence type="ECO:0000259" key="1">
    <source>
        <dbReference type="Pfam" id="PF06985"/>
    </source>
</evidence>
<organism evidence="2">
    <name type="scientific">Fusarium oxysporum f. sp. pisi HDV247</name>
    <dbReference type="NCBI Taxonomy" id="1080344"/>
    <lineage>
        <taxon>Eukaryota</taxon>
        <taxon>Fungi</taxon>
        <taxon>Dikarya</taxon>
        <taxon>Ascomycota</taxon>
        <taxon>Pezizomycotina</taxon>
        <taxon>Sordariomycetes</taxon>
        <taxon>Hypocreomycetidae</taxon>
        <taxon>Hypocreales</taxon>
        <taxon>Nectriaceae</taxon>
        <taxon>Fusarium</taxon>
        <taxon>Fusarium oxysporum species complex</taxon>
    </lineage>
</organism>
<name>W9P5X3_FUSOX</name>
<dbReference type="PANTHER" id="PTHR33112">
    <property type="entry name" value="DOMAIN PROTEIN, PUTATIVE-RELATED"/>
    <property type="match status" value="1"/>
</dbReference>
<evidence type="ECO:0000313" key="2">
    <source>
        <dbReference type="EMBL" id="EXA35350.1"/>
    </source>
</evidence>
<dbReference type="EMBL" id="JH650978">
    <property type="protein sequence ID" value="EXA35350.1"/>
    <property type="molecule type" value="Genomic_DNA"/>
</dbReference>
<dbReference type="OrthoDB" id="5362512at2759"/>
<reference evidence="2" key="1">
    <citation type="submission" date="2011-10" db="EMBL/GenBank/DDBJ databases">
        <title>The Genome Sequence of Fusarium oxysporum HDV247.</title>
        <authorList>
            <consortium name="The Broad Institute Genome Sequencing Platform"/>
            <person name="Ma L.-J."/>
            <person name="Gale L.R."/>
            <person name="Schwartz D.C."/>
            <person name="Zhou S."/>
            <person name="Corby-Kistler H."/>
            <person name="Young S.K."/>
            <person name="Zeng Q."/>
            <person name="Gargeya S."/>
            <person name="Fitzgerald M."/>
            <person name="Haas B."/>
            <person name="Abouelleil A."/>
            <person name="Alvarado L."/>
            <person name="Arachchi H.M."/>
            <person name="Berlin A."/>
            <person name="Brown A."/>
            <person name="Chapman S.B."/>
            <person name="Chen Z."/>
            <person name="Dunbar C."/>
            <person name="Freedman E."/>
            <person name="Gearin G."/>
            <person name="Goldberg J."/>
            <person name="Griggs A."/>
            <person name="Gujja S."/>
            <person name="Heiman D."/>
            <person name="Howarth C."/>
            <person name="Larson L."/>
            <person name="Lui A."/>
            <person name="MacDonald P.J.P."/>
            <person name="Montmayeur A."/>
            <person name="Murphy C."/>
            <person name="Neiman D."/>
            <person name="Pearson M."/>
            <person name="Priest M."/>
            <person name="Roberts A."/>
            <person name="Saif S."/>
            <person name="Shea T."/>
            <person name="Shenoy N."/>
            <person name="Sisk P."/>
            <person name="Stolte C."/>
            <person name="Sykes S."/>
            <person name="Wortman J."/>
            <person name="Nusbaum C."/>
            <person name="Birren B."/>
        </authorList>
    </citation>
    <scope>NUCLEOTIDE SEQUENCE [LARGE SCALE GENOMIC DNA]</scope>
    <source>
        <strain evidence="2">HDV247</strain>
    </source>
</reference>
<protein>
    <recommendedName>
        <fullName evidence="1">Heterokaryon incompatibility domain-containing protein</fullName>
    </recommendedName>
</protein>